<dbReference type="InterPro" id="IPR004045">
    <property type="entry name" value="Glutathione_S-Trfase_N"/>
</dbReference>
<accession>A0A9P3GF68</accession>
<feature type="domain" description="GST N-terminal" evidence="1">
    <location>
        <begin position="3"/>
        <end position="94"/>
    </location>
</feature>
<dbReference type="CDD" id="cd00570">
    <property type="entry name" value="GST_N_family"/>
    <property type="match status" value="1"/>
</dbReference>
<protein>
    <submittedName>
        <fullName evidence="2">Glutathione S-transferase family protein</fullName>
    </submittedName>
</protein>
<dbReference type="InterPro" id="IPR040079">
    <property type="entry name" value="Glutathione_S-Trfase"/>
</dbReference>
<dbReference type="GO" id="GO:0005737">
    <property type="term" value="C:cytoplasm"/>
    <property type="evidence" value="ECO:0007669"/>
    <property type="project" value="TreeGrafter"/>
</dbReference>
<sequence>MAQQITLYTSKVSTFAHRVEIALALCKVPYTRCEIDLWNKPEWYIPKVNPLGKVPVIAYGGPAVPPDEPSPLSTKLNESLVLVEFLADLYPASGLLPADPVLRAKARLFIDAVSTTFLGPASAGIRGVLHGGGDATPLVRALEALQALLPPTGFAIGEFSAADVALAPSLARVEMTLENNLGEYPAEAREGERILRLIRGPGLERWAQYTRDVLTHPAVASTFDKEYNLERANKRIAKLRAEK</sequence>
<dbReference type="InterPro" id="IPR050983">
    <property type="entry name" value="GST_Omega/HSP26"/>
</dbReference>
<dbReference type="Proteomes" id="UP000703269">
    <property type="component" value="Unassembled WGS sequence"/>
</dbReference>
<dbReference type="PANTHER" id="PTHR43968:SF6">
    <property type="entry name" value="GLUTATHIONE S-TRANSFERASE OMEGA"/>
    <property type="match status" value="1"/>
</dbReference>
<dbReference type="Gene3D" id="3.40.30.10">
    <property type="entry name" value="Glutaredoxin"/>
    <property type="match status" value="1"/>
</dbReference>
<keyword evidence="3" id="KW-1185">Reference proteome</keyword>
<dbReference type="CDD" id="cd00299">
    <property type="entry name" value="GST_C_family"/>
    <property type="match status" value="1"/>
</dbReference>
<dbReference type="SUPFAM" id="SSF47616">
    <property type="entry name" value="GST C-terminal domain-like"/>
    <property type="match status" value="1"/>
</dbReference>
<dbReference type="PANTHER" id="PTHR43968">
    <property type="match status" value="1"/>
</dbReference>
<dbReference type="SFLD" id="SFLDG00358">
    <property type="entry name" value="Main_(cytGST)"/>
    <property type="match status" value="1"/>
</dbReference>
<dbReference type="Pfam" id="PF13409">
    <property type="entry name" value="GST_N_2"/>
    <property type="match status" value="1"/>
</dbReference>
<dbReference type="Gene3D" id="1.20.1050.10">
    <property type="match status" value="1"/>
</dbReference>
<name>A0A9P3GF68_9APHY</name>
<evidence type="ECO:0000259" key="1">
    <source>
        <dbReference type="PROSITE" id="PS50404"/>
    </source>
</evidence>
<dbReference type="OrthoDB" id="202840at2759"/>
<dbReference type="EMBL" id="BPQB01000034">
    <property type="protein sequence ID" value="GJE93725.1"/>
    <property type="molecule type" value="Genomic_DNA"/>
</dbReference>
<dbReference type="Pfam" id="PF13410">
    <property type="entry name" value="GST_C_2"/>
    <property type="match status" value="1"/>
</dbReference>
<comment type="caution">
    <text evidence="2">The sequence shown here is derived from an EMBL/GenBank/DDBJ whole genome shotgun (WGS) entry which is preliminary data.</text>
</comment>
<proteinExistence type="predicted"/>
<dbReference type="SUPFAM" id="SSF52833">
    <property type="entry name" value="Thioredoxin-like"/>
    <property type="match status" value="1"/>
</dbReference>
<organism evidence="2 3">
    <name type="scientific">Phanerochaete sordida</name>
    <dbReference type="NCBI Taxonomy" id="48140"/>
    <lineage>
        <taxon>Eukaryota</taxon>
        <taxon>Fungi</taxon>
        <taxon>Dikarya</taxon>
        <taxon>Basidiomycota</taxon>
        <taxon>Agaricomycotina</taxon>
        <taxon>Agaricomycetes</taxon>
        <taxon>Polyporales</taxon>
        <taxon>Phanerochaetaceae</taxon>
        <taxon>Phanerochaete</taxon>
    </lineage>
</organism>
<evidence type="ECO:0000313" key="3">
    <source>
        <dbReference type="Proteomes" id="UP000703269"/>
    </source>
</evidence>
<gene>
    <name evidence="2" type="ORF">PsYK624_098860</name>
</gene>
<dbReference type="PROSITE" id="PS50404">
    <property type="entry name" value="GST_NTER"/>
    <property type="match status" value="1"/>
</dbReference>
<dbReference type="SFLD" id="SFLDS00019">
    <property type="entry name" value="Glutathione_Transferase_(cytos"/>
    <property type="match status" value="1"/>
</dbReference>
<dbReference type="InterPro" id="IPR036282">
    <property type="entry name" value="Glutathione-S-Trfase_C_sf"/>
</dbReference>
<dbReference type="InterPro" id="IPR036249">
    <property type="entry name" value="Thioredoxin-like_sf"/>
</dbReference>
<reference evidence="2 3" key="1">
    <citation type="submission" date="2021-08" db="EMBL/GenBank/DDBJ databases">
        <title>Draft Genome Sequence of Phanerochaete sordida strain YK-624.</title>
        <authorList>
            <person name="Mori T."/>
            <person name="Dohra H."/>
            <person name="Suzuki T."/>
            <person name="Kawagishi H."/>
            <person name="Hirai H."/>
        </authorList>
    </citation>
    <scope>NUCLEOTIDE SEQUENCE [LARGE SCALE GENOMIC DNA]</scope>
    <source>
        <strain evidence="2 3">YK-624</strain>
    </source>
</reference>
<evidence type="ECO:0000313" key="2">
    <source>
        <dbReference type="EMBL" id="GJE93725.1"/>
    </source>
</evidence>
<dbReference type="AlphaFoldDB" id="A0A9P3GF68"/>